<dbReference type="WBParaSite" id="nOo.2.0.1.t05127-RA">
    <property type="protein sequence ID" value="nOo.2.0.1.t05127-RA"/>
    <property type="gene ID" value="nOo.2.0.1.g05127"/>
</dbReference>
<sequence length="341" mass="39235">MYHNEKKKDETQMKIIVLTIVAHYRNLIKQRYCLQIIHNQLLDGSAQQDYWNLHGTRTCFQPGCDDPLRKSSFEVYNKQLLSITHLRSAAHWQSIPEHHKGKDGYNVGWNDWNDGHDSGYIIKKDGNQEKDSAIFNHAVKQEAEEHALKSAAGAGKHASAAAEKGASKHIDQASSLGKDIKAKTFGFFDYKYKQPEYHVEQFYTDEKHRQKIGADRLHHALKDHETGDTFDAHEASGWGKHGKGYHNDANGLNAHEHGENFHDGWADNFRKGYDHEGEKGYSKGRETHKAYHNHDIVPESHHHHHGHHDRWIAPYEYDHGHGPGPWDYPAEWRHGWGHGLD</sequence>
<protein>
    <submittedName>
        <fullName evidence="3">C2H2-type domain-containing protein</fullName>
    </submittedName>
</protein>
<organism evidence="3">
    <name type="scientific">Onchocerca ochengi</name>
    <name type="common">Filarial nematode worm</name>
    <dbReference type="NCBI Taxonomy" id="42157"/>
    <lineage>
        <taxon>Eukaryota</taxon>
        <taxon>Metazoa</taxon>
        <taxon>Ecdysozoa</taxon>
        <taxon>Nematoda</taxon>
        <taxon>Chromadorea</taxon>
        <taxon>Rhabditida</taxon>
        <taxon>Spirurina</taxon>
        <taxon>Spiruromorpha</taxon>
        <taxon>Filarioidea</taxon>
        <taxon>Onchocercidae</taxon>
        <taxon>Onchocerca</taxon>
    </lineage>
</organism>
<gene>
    <name evidence="1" type="ORF">NOO_LOCUS5127</name>
</gene>
<reference evidence="1 2" key="2">
    <citation type="submission" date="2018-08" db="EMBL/GenBank/DDBJ databases">
        <authorList>
            <person name="Laetsch R D."/>
            <person name="Stevens L."/>
            <person name="Kumar S."/>
            <person name="Blaxter L. M."/>
        </authorList>
    </citation>
    <scope>NUCLEOTIDE SEQUENCE [LARGE SCALE GENOMIC DNA]</scope>
</reference>
<dbReference type="OrthoDB" id="5805706at2759"/>
<dbReference type="Proteomes" id="UP000271087">
    <property type="component" value="Unassembled WGS sequence"/>
</dbReference>
<dbReference type="EMBL" id="UYRW01001296">
    <property type="protein sequence ID" value="VDK76118.1"/>
    <property type="molecule type" value="Genomic_DNA"/>
</dbReference>
<keyword evidence="2" id="KW-1185">Reference proteome</keyword>
<evidence type="ECO:0000313" key="2">
    <source>
        <dbReference type="Proteomes" id="UP000271087"/>
    </source>
</evidence>
<evidence type="ECO:0000313" key="3">
    <source>
        <dbReference type="WBParaSite" id="nOo.2.0.1.t05127-RA"/>
    </source>
</evidence>
<evidence type="ECO:0000313" key="1">
    <source>
        <dbReference type="EMBL" id="VDK76118.1"/>
    </source>
</evidence>
<dbReference type="AlphaFoldDB" id="A0A182EAP9"/>
<dbReference type="STRING" id="42157.A0A182EAP9"/>
<name>A0A182EAP9_ONCOC</name>
<proteinExistence type="predicted"/>
<accession>A0A182EAP9</accession>
<reference evidence="3" key="1">
    <citation type="submission" date="2016-06" db="UniProtKB">
        <authorList>
            <consortium name="WormBaseParasite"/>
        </authorList>
    </citation>
    <scope>IDENTIFICATION</scope>
</reference>